<gene>
    <name evidence="6" type="ORF">EYB31_07260</name>
</gene>
<sequence>MKKIIAVGLITSVAVVSMSIGAFAATNLEEIRAYVNKGLNISLNGKLWTAIDEEGKILYPITYNGSTYLPARAVGEAFGVKVGWDDVTQTMSLARSDAATKAAPQETNIKTDSNTAKTSRTNPGKMGSAFNYDVDSLLDSYKGTISIDAVIRGEEAWKKVYTDNKFNSKPKDGYEYLLAKVSIKVDENKKEGAKIDISSVNFTLVSSEGRDYEQVIASLEPGIRTSLYSGASHSGWVAFQVKKDDASPVITFGRKYDGTGGVWFSTK</sequence>
<evidence type="ECO:0000256" key="2">
    <source>
        <dbReference type="SAM" id="MobiDB-lite"/>
    </source>
</evidence>
<dbReference type="OrthoDB" id="9790293at2"/>
<proteinExistence type="predicted"/>
<dbReference type="SUPFAM" id="SSF55383">
    <property type="entry name" value="Copper amine oxidase, domain N"/>
    <property type="match status" value="1"/>
</dbReference>
<dbReference type="InterPro" id="IPR012854">
    <property type="entry name" value="Cu_amine_oxidase-like_N"/>
</dbReference>
<feature type="chain" id="PRO_5020503726" evidence="3">
    <location>
        <begin position="25"/>
        <end position="267"/>
    </location>
</feature>
<evidence type="ECO:0000259" key="4">
    <source>
        <dbReference type="Pfam" id="PF07833"/>
    </source>
</evidence>
<organism evidence="6 7">
    <name type="scientific">Paenibacillus thalictri</name>
    <dbReference type="NCBI Taxonomy" id="2527873"/>
    <lineage>
        <taxon>Bacteria</taxon>
        <taxon>Bacillati</taxon>
        <taxon>Bacillota</taxon>
        <taxon>Bacilli</taxon>
        <taxon>Bacillales</taxon>
        <taxon>Paenibacillaceae</taxon>
        <taxon>Paenibacillus</taxon>
    </lineage>
</organism>
<dbReference type="InterPro" id="IPR029050">
    <property type="entry name" value="Immunoprotect_excell_Ig-like"/>
</dbReference>
<dbReference type="EMBL" id="SIRE01000005">
    <property type="protein sequence ID" value="TBL80212.1"/>
    <property type="molecule type" value="Genomic_DNA"/>
</dbReference>
<name>A0A4Q9DWK1_9BACL</name>
<feature type="domain" description="DUF4352" evidence="5">
    <location>
        <begin position="167"/>
        <end position="246"/>
    </location>
</feature>
<dbReference type="InterPro" id="IPR029051">
    <property type="entry name" value="DUF4352"/>
</dbReference>
<reference evidence="6 7" key="1">
    <citation type="submission" date="2019-02" db="EMBL/GenBank/DDBJ databases">
        <title>Paenibacillus sp. nov., isolated from surface-sterilized tissue of Thalictrum simplex L.</title>
        <authorList>
            <person name="Tuo L."/>
        </authorList>
    </citation>
    <scope>NUCLEOTIDE SEQUENCE [LARGE SCALE GENOMIC DNA]</scope>
    <source>
        <strain evidence="6 7">N2SHLJ1</strain>
    </source>
</reference>
<feature type="compositionally biased region" description="Polar residues" evidence="2">
    <location>
        <begin position="105"/>
        <end position="122"/>
    </location>
</feature>
<dbReference type="AlphaFoldDB" id="A0A4Q9DWK1"/>
<evidence type="ECO:0000256" key="3">
    <source>
        <dbReference type="SAM" id="SignalP"/>
    </source>
</evidence>
<evidence type="ECO:0000313" key="7">
    <source>
        <dbReference type="Proteomes" id="UP000293142"/>
    </source>
</evidence>
<keyword evidence="1 3" id="KW-0732">Signal</keyword>
<protein>
    <submittedName>
        <fullName evidence="6">DUF4352 domain-containing protein</fullName>
    </submittedName>
</protein>
<keyword evidence="7" id="KW-1185">Reference proteome</keyword>
<feature type="domain" description="Copper amine oxidase-like N-terminal" evidence="4">
    <location>
        <begin position="60"/>
        <end position="115"/>
    </location>
</feature>
<accession>A0A4Q9DWK1</accession>
<dbReference type="InterPro" id="IPR036582">
    <property type="entry name" value="Mao_N_sf"/>
</dbReference>
<feature type="signal peptide" evidence="3">
    <location>
        <begin position="1"/>
        <end position="24"/>
    </location>
</feature>
<evidence type="ECO:0000259" key="5">
    <source>
        <dbReference type="Pfam" id="PF11611"/>
    </source>
</evidence>
<feature type="region of interest" description="Disordered" evidence="2">
    <location>
        <begin position="97"/>
        <end position="124"/>
    </location>
</feature>
<evidence type="ECO:0000313" key="6">
    <source>
        <dbReference type="EMBL" id="TBL80212.1"/>
    </source>
</evidence>
<dbReference type="RefSeq" id="WP_131012627.1">
    <property type="nucleotide sequence ID" value="NZ_SIRE01000005.1"/>
</dbReference>
<dbReference type="Proteomes" id="UP000293142">
    <property type="component" value="Unassembled WGS sequence"/>
</dbReference>
<dbReference type="Pfam" id="PF11611">
    <property type="entry name" value="DUF4352"/>
    <property type="match status" value="1"/>
</dbReference>
<dbReference type="Pfam" id="PF07833">
    <property type="entry name" value="Cu_amine_oxidN1"/>
    <property type="match status" value="1"/>
</dbReference>
<dbReference type="Gene3D" id="2.60.40.1240">
    <property type="match status" value="1"/>
</dbReference>
<comment type="caution">
    <text evidence="6">The sequence shown here is derived from an EMBL/GenBank/DDBJ whole genome shotgun (WGS) entry which is preliminary data.</text>
</comment>
<evidence type="ECO:0000256" key="1">
    <source>
        <dbReference type="ARBA" id="ARBA00022729"/>
    </source>
</evidence>